<evidence type="ECO:0000313" key="2">
    <source>
        <dbReference type="Proteomes" id="UP001178888"/>
    </source>
</evidence>
<dbReference type="EMBL" id="JAVGVR010000001">
    <property type="protein sequence ID" value="MDQ6595952.1"/>
    <property type="molecule type" value="Genomic_DNA"/>
</dbReference>
<dbReference type="AlphaFoldDB" id="A0AA90QPS5"/>
<accession>A0AA90QPS5</accession>
<evidence type="ECO:0000313" key="1">
    <source>
        <dbReference type="EMBL" id="MDQ6595952.1"/>
    </source>
</evidence>
<organism evidence="1 2">
    <name type="scientific">Bacillus salipaludis</name>
    <dbReference type="NCBI Taxonomy" id="2547811"/>
    <lineage>
        <taxon>Bacteria</taxon>
        <taxon>Bacillati</taxon>
        <taxon>Bacillota</taxon>
        <taxon>Bacilli</taxon>
        <taxon>Bacillales</taxon>
        <taxon>Bacillaceae</taxon>
        <taxon>Bacillus</taxon>
    </lineage>
</organism>
<reference evidence="1" key="1">
    <citation type="submission" date="2023-08" db="EMBL/GenBank/DDBJ databases">
        <title>Nitrogen cycling bacteria in agricultural field soils.</title>
        <authorList>
            <person name="Jang J."/>
        </authorList>
    </citation>
    <scope>NUCLEOTIDE SEQUENCE</scope>
    <source>
        <strain evidence="1">PS3-36</strain>
    </source>
</reference>
<dbReference type="Proteomes" id="UP001178888">
    <property type="component" value="Unassembled WGS sequence"/>
</dbReference>
<keyword evidence="2" id="KW-1185">Reference proteome</keyword>
<dbReference type="RefSeq" id="WP_268884109.1">
    <property type="nucleotide sequence ID" value="NZ_JAVGVR010000001.1"/>
</dbReference>
<gene>
    <name evidence="1" type="ORF">RCG21_06030</name>
</gene>
<sequence>MKDEIVEEMVKTSFIRGMKDEIVGEKVKTVLHKRDEGRNC</sequence>
<name>A0AA90QPS5_9BACI</name>
<comment type="caution">
    <text evidence="1">The sequence shown here is derived from an EMBL/GenBank/DDBJ whole genome shotgun (WGS) entry which is preliminary data.</text>
</comment>
<protein>
    <submittedName>
        <fullName evidence="1">Uncharacterized protein</fullName>
    </submittedName>
</protein>
<proteinExistence type="predicted"/>